<dbReference type="AlphaFoldDB" id="A0AA38CI44"/>
<evidence type="ECO:0000313" key="1">
    <source>
        <dbReference type="EMBL" id="KAH9297514.1"/>
    </source>
</evidence>
<reference evidence="1 2" key="1">
    <citation type="journal article" date="2021" name="Nat. Plants">
        <title>The Taxus genome provides insights into paclitaxel biosynthesis.</title>
        <authorList>
            <person name="Xiong X."/>
            <person name="Gou J."/>
            <person name="Liao Q."/>
            <person name="Li Y."/>
            <person name="Zhou Q."/>
            <person name="Bi G."/>
            <person name="Li C."/>
            <person name="Du R."/>
            <person name="Wang X."/>
            <person name="Sun T."/>
            <person name="Guo L."/>
            <person name="Liang H."/>
            <person name="Lu P."/>
            <person name="Wu Y."/>
            <person name="Zhang Z."/>
            <person name="Ro D.K."/>
            <person name="Shang Y."/>
            <person name="Huang S."/>
            <person name="Yan J."/>
        </authorList>
    </citation>
    <scope>NUCLEOTIDE SEQUENCE [LARGE SCALE GENOMIC DNA]</scope>
    <source>
        <strain evidence="1">Ta-2019</strain>
    </source>
</reference>
<dbReference type="EMBL" id="JAHRHJ020000010">
    <property type="protein sequence ID" value="KAH9297514.1"/>
    <property type="molecule type" value="Genomic_DNA"/>
</dbReference>
<feature type="non-terminal residue" evidence="1">
    <location>
        <position position="101"/>
    </location>
</feature>
<organism evidence="1 2">
    <name type="scientific">Taxus chinensis</name>
    <name type="common">Chinese yew</name>
    <name type="synonym">Taxus wallichiana var. chinensis</name>
    <dbReference type="NCBI Taxonomy" id="29808"/>
    <lineage>
        <taxon>Eukaryota</taxon>
        <taxon>Viridiplantae</taxon>
        <taxon>Streptophyta</taxon>
        <taxon>Embryophyta</taxon>
        <taxon>Tracheophyta</taxon>
        <taxon>Spermatophyta</taxon>
        <taxon>Pinopsida</taxon>
        <taxon>Pinidae</taxon>
        <taxon>Conifers II</taxon>
        <taxon>Cupressales</taxon>
        <taxon>Taxaceae</taxon>
        <taxon>Taxus</taxon>
    </lineage>
</organism>
<evidence type="ECO:0000313" key="2">
    <source>
        <dbReference type="Proteomes" id="UP000824469"/>
    </source>
</evidence>
<sequence>MKAQVEEVVNNGHGREIEVLKSNYGFITNELDHVHAILHSYMEWSVVMVKYTLQHLQTLGQLANAYSVVDSQGRKRKVTPNGFDLASLAGNIDALAKEWAK</sequence>
<protein>
    <submittedName>
        <fullName evidence="1">Uncharacterized protein</fullName>
    </submittedName>
</protein>
<keyword evidence="2" id="KW-1185">Reference proteome</keyword>
<comment type="caution">
    <text evidence="1">The sequence shown here is derived from an EMBL/GenBank/DDBJ whole genome shotgun (WGS) entry which is preliminary data.</text>
</comment>
<gene>
    <name evidence="1" type="ORF">KI387_029196</name>
</gene>
<proteinExistence type="predicted"/>
<accession>A0AA38CI44</accession>
<name>A0AA38CI44_TAXCH</name>
<dbReference type="Proteomes" id="UP000824469">
    <property type="component" value="Unassembled WGS sequence"/>
</dbReference>